<name>A0A1A9ZRR2_GLOPL</name>
<dbReference type="EnsemblMetazoa" id="GPAI022974-RA">
    <property type="protein sequence ID" value="GPAI022974-PA"/>
    <property type="gene ID" value="GPAI022974"/>
</dbReference>
<proteinExistence type="predicted"/>
<organism evidence="1 2">
    <name type="scientific">Glossina pallidipes</name>
    <name type="common">Tsetse fly</name>
    <dbReference type="NCBI Taxonomy" id="7398"/>
    <lineage>
        <taxon>Eukaryota</taxon>
        <taxon>Metazoa</taxon>
        <taxon>Ecdysozoa</taxon>
        <taxon>Arthropoda</taxon>
        <taxon>Hexapoda</taxon>
        <taxon>Insecta</taxon>
        <taxon>Pterygota</taxon>
        <taxon>Neoptera</taxon>
        <taxon>Endopterygota</taxon>
        <taxon>Diptera</taxon>
        <taxon>Brachycera</taxon>
        <taxon>Muscomorpha</taxon>
        <taxon>Hippoboscoidea</taxon>
        <taxon>Glossinidae</taxon>
        <taxon>Glossina</taxon>
    </lineage>
</organism>
<reference evidence="2" key="1">
    <citation type="submission" date="2014-03" db="EMBL/GenBank/DDBJ databases">
        <authorList>
            <person name="Aksoy S."/>
            <person name="Warren W."/>
            <person name="Wilson R.K."/>
        </authorList>
    </citation>
    <scope>NUCLEOTIDE SEQUENCE [LARGE SCALE GENOMIC DNA]</scope>
    <source>
        <strain evidence="2">IAEA</strain>
    </source>
</reference>
<dbReference type="AlphaFoldDB" id="A0A1A9ZRR2"/>
<protein>
    <submittedName>
        <fullName evidence="1">Uncharacterized protein</fullName>
    </submittedName>
</protein>
<dbReference type="Proteomes" id="UP000092445">
    <property type="component" value="Unassembled WGS sequence"/>
</dbReference>
<evidence type="ECO:0000313" key="2">
    <source>
        <dbReference type="Proteomes" id="UP000092445"/>
    </source>
</evidence>
<dbReference type="VEuPathDB" id="VectorBase:GPAI022974"/>
<sequence length="60" mass="6854">MNINASITGTDTSTPVRYWYTGTRLVVYESGCNHFTTNTLTARKWPLDDELDLLIIDCKK</sequence>
<accession>A0A1A9ZRR2</accession>
<reference evidence="1" key="2">
    <citation type="submission" date="2020-05" db="UniProtKB">
        <authorList>
            <consortium name="EnsemblMetazoa"/>
        </authorList>
    </citation>
    <scope>IDENTIFICATION</scope>
    <source>
        <strain evidence="1">IAEA</strain>
    </source>
</reference>
<evidence type="ECO:0000313" key="1">
    <source>
        <dbReference type="EnsemblMetazoa" id="GPAI022974-PA"/>
    </source>
</evidence>
<keyword evidence="2" id="KW-1185">Reference proteome</keyword>